<dbReference type="EMBL" id="JAJFAZ020000003">
    <property type="protein sequence ID" value="KAI5338704.1"/>
    <property type="molecule type" value="Genomic_DNA"/>
</dbReference>
<organism evidence="2 3">
    <name type="scientific">Prunus dulcis</name>
    <name type="common">Almond</name>
    <name type="synonym">Amygdalus dulcis</name>
    <dbReference type="NCBI Taxonomy" id="3755"/>
    <lineage>
        <taxon>Eukaryota</taxon>
        <taxon>Viridiplantae</taxon>
        <taxon>Streptophyta</taxon>
        <taxon>Embryophyta</taxon>
        <taxon>Tracheophyta</taxon>
        <taxon>Spermatophyta</taxon>
        <taxon>Magnoliopsida</taxon>
        <taxon>eudicotyledons</taxon>
        <taxon>Gunneridae</taxon>
        <taxon>Pentapetalae</taxon>
        <taxon>rosids</taxon>
        <taxon>fabids</taxon>
        <taxon>Rosales</taxon>
        <taxon>Rosaceae</taxon>
        <taxon>Amygdaloideae</taxon>
        <taxon>Amygdaleae</taxon>
        <taxon>Prunus</taxon>
    </lineage>
</organism>
<feature type="region of interest" description="Disordered" evidence="1">
    <location>
        <begin position="27"/>
        <end position="78"/>
    </location>
</feature>
<sequence>MLRLKMRTKVLGDPLIWWERRRKPYGVEGVEVEEENEGDDAKVEEENEGAGGPIDMDSGDLSQPDPLAGLGDTKSTRAATGRIQGTVVSLIRNPGRPWRHQVKPSCNPGRLWRHQVKPSCNPGRPRRRQVKLSCNPGTHGPGVPKLVRQMSSALTKMIVNWMSVDIGITEGNNRSWLLTVV</sequence>
<comment type="caution">
    <text evidence="2">The sequence shown here is derived from an EMBL/GenBank/DDBJ whole genome shotgun (WGS) entry which is preliminary data.</text>
</comment>
<dbReference type="Proteomes" id="UP001054821">
    <property type="component" value="Chromosome 3"/>
</dbReference>
<name>A0AAD4W9Y4_PRUDU</name>
<evidence type="ECO:0000313" key="3">
    <source>
        <dbReference type="Proteomes" id="UP001054821"/>
    </source>
</evidence>
<accession>A0AAD4W9Y4</accession>
<protein>
    <submittedName>
        <fullName evidence="2">Uncharacterized protein</fullName>
    </submittedName>
</protein>
<evidence type="ECO:0000256" key="1">
    <source>
        <dbReference type="SAM" id="MobiDB-lite"/>
    </source>
</evidence>
<gene>
    <name evidence="2" type="ORF">L3X38_017976</name>
</gene>
<reference evidence="2 3" key="1">
    <citation type="journal article" date="2022" name="G3 (Bethesda)">
        <title>Whole-genome sequence and methylome profiling of the almond [Prunus dulcis (Mill.) D.A. Webb] cultivar 'Nonpareil'.</title>
        <authorList>
            <person name="D'Amico-Willman K.M."/>
            <person name="Ouma W.Z."/>
            <person name="Meulia T."/>
            <person name="Sideli G.M."/>
            <person name="Gradziel T.M."/>
            <person name="Fresnedo-Ramirez J."/>
        </authorList>
    </citation>
    <scope>NUCLEOTIDE SEQUENCE [LARGE SCALE GENOMIC DNA]</scope>
    <source>
        <strain evidence="2">Clone GOH B32 T37-40</strain>
    </source>
</reference>
<evidence type="ECO:0000313" key="2">
    <source>
        <dbReference type="EMBL" id="KAI5338704.1"/>
    </source>
</evidence>
<dbReference type="AlphaFoldDB" id="A0AAD4W9Y4"/>
<feature type="compositionally biased region" description="Acidic residues" evidence="1">
    <location>
        <begin position="30"/>
        <end position="48"/>
    </location>
</feature>
<keyword evidence="3" id="KW-1185">Reference proteome</keyword>
<proteinExistence type="predicted"/>